<dbReference type="AlphaFoldDB" id="B7PDM6"/>
<dbReference type="EnsemblMetazoa" id="ISCW002254-RA">
    <property type="protein sequence ID" value="ISCW002254-PA"/>
    <property type="gene ID" value="ISCW002254"/>
</dbReference>
<evidence type="ECO:0000313" key="2">
    <source>
        <dbReference type="EMBL" id="EEC04698.1"/>
    </source>
</evidence>
<feature type="region of interest" description="Disordered" evidence="1">
    <location>
        <begin position="96"/>
        <end position="115"/>
    </location>
</feature>
<dbReference type="Pfam" id="PF13893">
    <property type="entry name" value="RRM_5"/>
    <property type="match status" value="1"/>
</dbReference>
<name>B7PDM6_IXOSC</name>
<dbReference type="VEuPathDB" id="VectorBase:ISCW002254"/>
<protein>
    <submittedName>
        <fullName evidence="2 3">Uncharacterized protein</fullName>
    </submittedName>
</protein>
<reference evidence="2 4" key="1">
    <citation type="submission" date="2008-03" db="EMBL/GenBank/DDBJ databases">
        <title>Annotation of Ixodes scapularis.</title>
        <authorList>
            <consortium name="Ixodes scapularis Genome Project Consortium"/>
            <person name="Caler E."/>
            <person name="Hannick L.I."/>
            <person name="Bidwell S."/>
            <person name="Joardar V."/>
            <person name="Thiagarajan M."/>
            <person name="Amedeo P."/>
            <person name="Galinsky K.J."/>
            <person name="Schobel S."/>
            <person name="Inman J."/>
            <person name="Hostetler J."/>
            <person name="Miller J."/>
            <person name="Hammond M."/>
            <person name="Megy K."/>
            <person name="Lawson D."/>
            <person name="Kodira C."/>
            <person name="Sutton G."/>
            <person name="Meyer J."/>
            <person name="Hill C.A."/>
            <person name="Birren B."/>
            <person name="Nene V."/>
            <person name="Collins F."/>
            <person name="Alarcon-Chaidez F."/>
            <person name="Wikel S."/>
            <person name="Strausberg R."/>
        </authorList>
    </citation>
    <scope>NUCLEOTIDE SEQUENCE [LARGE SCALE GENOMIC DNA]</scope>
    <source>
        <strain evidence="4">Wikel</strain>
        <strain evidence="2">Wikel colony</strain>
    </source>
</reference>
<dbReference type="PaxDb" id="6945-B7PDM6"/>
<reference evidence="3" key="2">
    <citation type="submission" date="2020-05" db="UniProtKB">
        <authorList>
            <consortium name="EnsemblMetazoa"/>
        </authorList>
    </citation>
    <scope>IDENTIFICATION</scope>
    <source>
        <strain evidence="3">wikel</strain>
    </source>
</reference>
<evidence type="ECO:0000313" key="4">
    <source>
        <dbReference type="Proteomes" id="UP000001555"/>
    </source>
</evidence>
<gene>
    <name evidence="2" type="ORF">IscW_ISCW002254</name>
</gene>
<evidence type="ECO:0000313" key="3">
    <source>
        <dbReference type="EnsemblMetazoa" id="ISCW002254-PA"/>
    </source>
</evidence>
<dbReference type="EMBL" id="ABJB010891788">
    <property type="status" value="NOT_ANNOTATED_CDS"/>
    <property type="molecule type" value="Genomic_DNA"/>
</dbReference>
<dbReference type="InParanoid" id="B7PDM6"/>
<dbReference type="HOGENOM" id="CLU_2111503_0_0_1"/>
<evidence type="ECO:0000256" key="1">
    <source>
        <dbReference type="SAM" id="MobiDB-lite"/>
    </source>
</evidence>
<dbReference type="Gene3D" id="3.30.70.330">
    <property type="match status" value="1"/>
</dbReference>
<keyword evidence="4" id="KW-1185">Reference proteome</keyword>
<accession>B7PDM6</accession>
<dbReference type="Proteomes" id="UP000001555">
    <property type="component" value="Unassembled WGS sequence"/>
</dbReference>
<organism>
    <name type="scientific">Ixodes scapularis</name>
    <name type="common">Black-legged tick</name>
    <name type="synonym">Deer tick</name>
    <dbReference type="NCBI Taxonomy" id="6945"/>
    <lineage>
        <taxon>Eukaryota</taxon>
        <taxon>Metazoa</taxon>
        <taxon>Ecdysozoa</taxon>
        <taxon>Arthropoda</taxon>
        <taxon>Chelicerata</taxon>
        <taxon>Arachnida</taxon>
        <taxon>Acari</taxon>
        <taxon>Parasitiformes</taxon>
        <taxon>Ixodida</taxon>
        <taxon>Ixodoidea</taxon>
        <taxon>Ixodidae</taxon>
        <taxon>Ixodinae</taxon>
        <taxon>Ixodes</taxon>
    </lineage>
</organism>
<proteinExistence type="predicted"/>
<dbReference type="InterPro" id="IPR012677">
    <property type="entry name" value="Nucleotide-bd_a/b_plait_sf"/>
</dbReference>
<sequence>MNVEKLFILLCLYGKVMRIKFLKSKNGCAMVLMDDPPGPAESIGTPEQRGVFLHQDAARELEGQLHVIRERLVRVPELHPGAGELSAVLVSHSSLNGQCGRPSAPWHNRPYSSGT</sequence>
<dbReference type="EMBL" id="DS690786">
    <property type="protein sequence ID" value="EEC04698.1"/>
    <property type="molecule type" value="Genomic_DNA"/>
</dbReference>